<feature type="domain" description="Histidine kinase" evidence="19">
    <location>
        <begin position="299"/>
        <end position="520"/>
    </location>
</feature>
<name>A0ABX0VQP2_9ENTR</name>
<dbReference type="Pfam" id="PF00072">
    <property type="entry name" value="Response_reg"/>
    <property type="match status" value="1"/>
</dbReference>
<keyword evidence="9" id="KW-0547">Nucleotide-binding</keyword>
<organism evidence="23 24">
    <name type="scientific">Cedecea colo</name>
    <dbReference type="NCBI Taxonomy" id="2552946"/>
    <lineage>
        <taxon>Bacteria</taxon>
        <taxon>Pseudomonadati</taxon>
        <taxon>Pseudomonadota</taxon>
        <taxon>Gammaproteobacteria</taxon>
        <taxon>Enterobacterales</taxon>
        <taxon>Enterobacteriaceae</taxon>
        <taxon>Cedecea</taxon>
    </lineage>
</organism>
<dbReference type="InterPro" id="IPR008207">
    <property type="entry name" value="Sig_transdc_His_kin_Hpt_dom"/>
</dbReference>
<feature type="modified residue" description="4-aspartylphosphate" evidence="16">
    <location>
        <position position="718"/>
    </location>
</feature>
<dbReference type="InterPro" id="IPR019247">
    <property type="entry name" value="Histidine_kinase_BarA_N"/>
</dbReference>
<feature type="domain" description="HPt" evidence="22">
    <location>
        <begin position="822"/>
        <end position="918"/>
    </location>
</feature>
<feature type="coiled-coil region" evidence="17">
    <location>
        <begin position="251"/>
        <end position="289"/>
    </location>
</feature>
<dbReference type="PROSITE" id="PS50885">
    <property type="entry name" value="HAMP"/>
    <property type="match status" value="1"/>
</dbReference>
<dbReference type="Pfam" id="PF09984">
    <property type="entry name" value="sCache_4"/>
    <property type="match status" value="1"/>
</dbReference>
<dbReference type="PANTHER" id="PTHR45339:SF1">
    <property type="entry name" value="HYBRID SIGNAL TRANSDUCTION HISTIDINE KINASE J"/>
    <property type="match status" value="1"/>
</dbReference>
<evidence type="ECO:0000256" key="16">
    <source>
        <dbReference type="PROSITE-ProRule" id="PRU00169"/>
    </source>
</evidence>
<dbReference type="RefSeq" id="WP_167612597.1">
    <property type="nucleotide sequence ID" value="NZ_SOYS01000006.1"/>
</dbReference>
<keyword evidence="14 18" id="KW-0472">Membrane</keyword>
<dbReference type="Gene3D" id="1.10.287.130">
    <property type="match status" value="1"/>
</dbReference>
<dbReference type="Pfam" id="PF01627">
    <property type="entry name" value="Hpt"/>
    <property type="match status" value="1"/>
</dbReference>
<gene>
    <name evidence="23" type="primary">barA</name>
    <name evidence="23" type="ORF">E2L00_14045</name>
</gene>
<dbReference type="CDD" id="cd06225">
    <property type="entry name" value="HAMP"/>
    <property type="match status" value="1"/>
</dbReference>
<keyword evidence="10 23" id="KW-0418">Kinase</keyword>
<keyword evidence="8 18" id="KW-0812">Transmembrane</keyword>
<dbReference type="CDD" id="cd17546">
    <property type="entry name" value="REC_hyHK_CKI1_RcsC-like"/>
    <property type="match status" value="1"/>
</dbReference>
<comment type="caution">
    <text evidence="23">The sequence shown here is derived from an EMBL/GenBank/DDBJ whole genome shotgun (WGS) entry which is preliminary data.</text>
</comment>
<dbReference type="SMART" id="SM00304">
    <property type="entry name" value="HAMP"/>
    <property type="match status" value="1"/>
</dbReference>
<dbReference type="EC" id="2.7.13.3" evidence="3"/>
<dbReference type="Pfam" id="PF00672">
    <property type="entry name" value="HAMP"/>
    <property type="match status" value="1"/>
</dbReference>
<dbReference type="InterPro" id="IPR011006">
    <property type="entry name" value="CheY-like_superfamily"/>
</dbReference>
<feature type="transmembrane region" description="Helical" evidence="18">
    <location>
        <begin position="177"/>
        <end position="199"/>
    </location>
</feature>
<dbReference type="Pfam" id="PF00512">
    <property type="entry name" value="HisKA"/>
    <property type="match status" value="1"/>
</dbReference>
<dbReference type="CDD" id="cd00088">
    <property type="entry name" value="HPT"/>
    <property type="match status" value="1"/>
</dbReference>
<dbReference type="Pfam" id="PF02518">
    <property type="entry name" value="HATPase_c"/>
    <property type="match status" value="1"/>
</dbReference>
<evidence type="ECO:0000256" key="3">
    <source>
        <dbReference type="ARBA" id="ARBA00012438"/>
    </source>
</evidence>
<dbReference type="SUPFAM" id="SSF47384">
    <property type="entry name" value="Homodimeric domain of signal transducing histidine kinase"/>
    <property type="match status" value="1"/>
</dbReference>
<evidence type="ECO:0000256" key="13">
    <source>
        <dbReference type="ARBA" id="ARBA00023012"/>
    </source>
</evidence>
<feature type="domain" description="HAMP" evidence="21">
    <location>
        <begin position="200"/>
        <end position="252"/>
    </location>
</feature>
<dbReference type="InterPro" id="IPR003661">
    <property type="entry name" value="HisK_dim/P_dom"/>
</dbReference>
<dbReference type="GO" id="GO:0004673">
    <property type="term" value="F:protein histidine kinase activity"/>
    <property type="evidence" value="ECO:0007669"/>
    <property type="project" value="UniProtKB-EC"/>
</dbReference>
<dbReference type="PANTHER" id="PTHR45339">
    <property type="entry name" value="HYBRID SIGNAL TRANSDUCTION HISTIDINE KINASE J"/>
    <property type="match status" value="1"/>
</dbReference>
<dbReference type="SMART" id="SM00448">
    <property type="entry name" value="REC"/>
    <property type="match status" value="1"/>
</dbReference>
<dbReference type="PROSITE" id="PS50894">
    <property type="entry name" value="HPT"/>
    <property type="match status" value="1"/>
</dbReference>
<dbReference type="InterPro" id="IPR001789">
    <property type="entry name" value="Sig_transdc_resp-reg_receiver"/>
</dbReference>
<sequence>MTNYSLRARMMILILAPTMMIGLLLSTFFVVHRYNDLQQQLEDAGASIIEPLAVASEYGMSFHSRESIRQLVSVLHRRHSDIVRAVSVFDEKNKLFVTSNFQLSPSTLQLPDGQKPPKSLSVARKGDVIILRTPIISESYSPDESAVTEAKPAGNTLGYVAVELDLKSVRLQQYREIFISTMMMLFCIGIAMLFAYRLMRDVTGPIRNMVNTVDRIRRGQLDSRVEGFMLGELDMLKNGINSMAMSLTAYHEEMQHNVDQATSDLRETLEQMEIQNVELDLAKKRAQEAARIKSEFLANMSHELRTPLNGVIGFTRLTLKTDLNQTQRDHLYTIERSANNLLTIINDVLDFSKLEAGKLILESIPFPLRSTLDEVVILLAHSAHDKGLELTLNIKNDVPDNVIGDPLRLQQIITNLVGNAIKFTESGNIDLLVEKRSQGNNKVQIEMQIHDTGIGIPAREQSRLFQAFRQADASISRRHGGTGLGLVITQKLVNEMGGDISFHSQPNRGSTFWFHVNLDLNPNAMLDGHATENLAGKRIAYVEQNASAAQSTLNLLAGTPLTVVYSPSFSMLPDEHYDILLIGIPVNATDTLNMDNPKMVRATSMTDCLILALPCHTYVSAESLKKQGVTACLLKPITSTRLLPMLANRSFSRIPELSEGVSSGKFPMTVMAVDDNPANLKLIGALLEDHVQNVVLCESGLQAIDRAKQMQIDIILMDIQMPGMDGIRACELIRQLPHHQQTPIVAVTAHAMAGQKEKLLSAGMNDYLAKPIEEQKLHNLLVRYQPGNIPAALPVPPDAVSPTDNKNQTLNWTLALHQAANKPDLARDMLQMLLAFLPEVRNTVEEQLVGEDPPGLADIIHKLHGSCSYSGVPRLKNLCQQLEHEMRNGVTPQELEPELLELLDEMDNVSREAQKTLG</sequence>
<evidence type="ECO:0000256" key="17">
    <source>
        <dbReference type="SAM" id="Coils"/>
    </source>
</evidence>
<keyword evidence="12 18" id="KW-1133">Transmembrane helix</keyword>
<dbReference type="InterPro" id="IPR003594">
    <property type="entry name" value="HATPase_dom"/>
</dbReference>
<comment type="catalytic activity">
    <reaction evidence="1">
        <text>ATP + protein L-histidine = ADP + protein N-phospho-L-histidine.</text>
        <dbReference type="EC" id="2.7.13.3"/>
    </reaction>
</comment>
<keyword evidence="17" id="KW-0175">Coiled coil</keyword>
<evidence type="ECO:0000256" key="4">
    <source>
        <dbReference type="ARBA" id="ARBA00022475"/>
    </source>
</evidence>
<protein>
    <recommendedName>
        <fullName evidence="3">histidine kinase</fullName>
        <ecNumber evidence="3">2.7.13.3</ecNumber>
    </recommendedName>
</protein>
<dbReference type="SUPFAM" id="SSF52172">
    <property type="entry name" value="CheY-like"/>
    <property type="match status" value="2"/>
</dbReference>
<keyword evidence="24" id="KW-1185">Reference proteome</keyword>
<dbReference type="InterPro" id="IPR004358">
    <property type="entry name" value="Sig_transdc_His_kin-like_C"/>
</dbReference>
<dbReference type="SUPFAM" id="SSF158472">
    <property type="entry name" value="HAMP domain-like"/>
    <property type="match status" value="1"/>
</dbReference>
<dbReference type="NCBIfam" id="NF008318">
    <property type="entry name" value="PRK11107.1"/>
    <property type="match status" value="1"/>
</dbReference>
<keyword evidence="7 23" id="KW-0808">Transferase</keyword>
<dbReference type="SMART" id="SM00387">
    <property type="entry name" value="HATPase_c"/>
    <property type="match status" value="1"/>
</dbReference>
<dbReference type="PROSITE" id="PS50109">
    <property type="entry name" value="HIS_KIN"/>
    <property type="match status" value="1"/>
</dbReference>
<evidence type="ECO:0000256" key="8">
    <source>
        <dbReference type="ARBA" id="ARBA00022692"/>
    </source>
</evidence>
<evidence type="ECO:0000256" key="9">
    <source>
        <dbReference type="ARBA" id="ARBA00022741"/>
    </source>
</evidence>
<keyword evidence="11" id="KW-0067">ATP-binding</keyword>
<dbReference type="PROSITE" id="PS50110">
    <property type="entry name" value="RESPONSE_REGULATORY"/>
    <property type="match status" value="1"/>
</dbReference>
<evidence type="ECO:0000313" key="24">
    <source>
        <dbReference type="Proteomes" id="UP000697927"/>
    </source>
</evidence>
<dbReference type="Gene3D" id="1.20.120.160">
    <property type="entry name" value="HPT domain"/>
    <property type="match status" value="1"/>
</dbReference>
<dbReference type="InterPro" id="IPR003660">
    <property type="entry name" value="HAMP_dom"/>
</dbReference>
<reference evidence="23 24" key="1">
    <citation type="journal article" date="2020" name="Microorganisms">
        <title>Polyphasic Characterisation of Cedecea colo sp. nov., a New Enteric Bacterium Isolated from the Koala Hindgut.</title>
        <authorList>
            <person name="Boath J.M."/>
            <person name="Dakhal S."/>
            <person name="Van T.T.H."/>
            <person name="Moore R.J."/>
            <person name="Dekiwadia C."/>
            <person name="Macreadie I.G."/>
        </authorList>
    </citation>
    <scope>NUCLEOTIDE SEQUENCE [LARGE SCALE GENOMIC DNA]</scope>
    <source>
        <strain evidence="23 24">ZA</strain>
    </source>
</reference>
<dbReference type="PRINTS" id="PR00344">
    <property type="entry name" value="BCTRLSENSOR"/>
</dbReference>
<dbReference type="InterPro" id="IPR036641">
    <property type="entry name" value="HPT_dom_sf"/>
</dbReference>
<dbReference type="InterPro" id="IPR005467">
    <property type="entry name" value="His_kinase_dom"/>
</dbReference>
<evidence type="ECO:0000256" key="5">
    <source>
        <dbReference type="ARBA" id="ARBA00022519"/>
    </source>
</evidence>
<dbReference type="SUPFAM" id="SSF47226">
    <property type="entry name" value="Histidine-containing phosphotransfer domain, HPT domain"/>
    <property type="match status" value="1"/>
</dbReference>
<dbReference type="Proteomes" id="UP000697927">
    <property type="component" value="Unassembled WGS sequence"/>
</dbReference>
<accession>A0ABX0VQP2</accession>
<keyword evidence="6 16" id="KW-0597">Phosphoprotein</keyword>
<comment type="subcellular location">
    <subcellularLocation>
        <location evidence="2">Cell inner membrane</location>
        <topology evidence="2">Multi-pass membrane protein</topology>
    </subcellularLocation>
</comment>
<dbReference type="Gene3D" id="6.10.340.10">
    <property type="match status" value="1"/>
</dbReference>
<keyword evidence="13" id="KW-0902">Two-component regulatory system</keyword>
<dbReference type="SMART" id="SM00388">
    <property type="entry name" value="HisKA"/>
    <property type="match status" value="1"/>
</dbReference>
<evidence type="ECO:0000256" key="11">
    <source>
        <dbReference type="ARBA" id="ARBA00022840"/>
    </source>
</evidence>
<evidence type="ECO:0000259" key="19">
    <source>
        <dbReference type="PROSITE" id="PS50109"/>
    </source>
</evidence>
<evidence type="ECO:0000256" key="12">
    <source>
        <dbReference type="ARBA" id="ARBA00022989"/>
    </source>
</evidence>
<evidence type="ECO:0000313" key="23">
    <source>
        <dbReference type="EMBL" id="NIY48595.1"/>
    </source>
</evidence>
<evidence type="ECO:0000259" key="20">
    <source>
        <dbReference type="PROSITE" id="PS50110"/>
    </source>
</evidence>
<dbReference type="Gene3D" id="3.40.50.2300">
    <property type="match status" value="1"/>
</dbReference>
<evidence type="ECO:0000256" key="6">
    <source>
        <dbReference type="ARBA" id="ARBA00022553"/>
    </source>
</evidence>
<evidence type="ECO:0000256" key="14">
    <source>
        <dbReference type="ARBA" id="ARBA00023136"/>
    </source>
</evidence>
<evidence type="ECO:0000256" key="18">
    <source>
        <dbReference type="SAM" id="Phobius"/>
    </source>
</evidence>
<dbReference type="SMART" id="SM00073">
    <property type="entry name" value="HPT"/>
    <property type="match status" value="1"/>
</dbReference>
<dbReference type="InterPro" id="IPR036097">
    <property type="entry name" value="HisK_dim/P_sf"/>
</dbReference>
<feature type="modified residue" description="Phosphohistidine" evidence="15">
    <location>
        <position position="861"/>
    </location>
</feature>
<feature type="transmembrane region" description="Helical" evidence="18">
    <location>
        <begin position="12"/>
        <end position="31"/>
    </location>
</feature>
<evidence type="ECO:0000256" key="2">
    <source>
        <dbReference type="ARBA" id="ARBA00004429"/>
    </source>
</evidence>
<evidence type="ECO:0000256" key="1">
    <source>
        <dbReference type="ARBA" id="ARBA00000085"/>
    </source>
</evidence>
<dbReference type="CDD" id="cd16922">
    <property type="entry name" value="HATPase_EvgS-ArcB-TorS-like"/>
    <property type="match status" value="1"/>
</dbReference>
<dbReference type="Gene3D" id="3.30.565.10">
    <property type="entry name" value="Histidine kinase-like ATPase, C-terminal domain"/>
    <property type="match status" value="1"/>
</dbReference>
<proteinExistence type="predicted"/>
<keyword evidence="5" id="KW-0997">Cell inner membrane</keyword>
<dbReference type="CDD" id="cd00082">
    <property type="entry name" value="HisKA"/>
    <property type="match status" value="1"/>
</dbReference>
<evidence type="ECO:0000256" key="15">
    <source>
        <dbReference type="PROSITE-ProRule" id="PRU00110"/>
    </source>
</evidence>
<dbReference type="EMBL" id="SOYS01000006">
    <property type="protein sequence ID" value="NIY48595.1"/>
    <property type="molecule type" value="Genomic_DNA"/>
</dbReference>
<evidence type="ECO:0000259" key="22">
    <source>
        <dbReference type="PROSITE" id="PS50894"/>
    </source>
</evidence>
<dbReference type="InterPro" id="IPR036890">
    <property type="entry name" value="HATPase_C_sf"/>
</dbReference>
<feature type="domain" description="Response regulatory" evidence="20">
    <location>
        <begin position="669"/>
        <end position="785"/>
    </location>
</feature>
<evidence type="ECO:0000259" key="21">
    <source>
        <dbReference type="PROSITE" id="PS50885"/>
    </source>
</evidence>
<evidence type="ECO:0000256" key="10">
    <source>
        <dbReference type="ARBA" id="ARBA00022777"/>
    </source>
</evidence>
<keyword evidence="4" id="KW-1003">Cell membrane</keyword>
<evidence type="ECO:0000256" key="7">
    <source>
        <dbReference type="ARBA" id="ARBA00022679"/>
    </source>
</evidence>
<dbReference type="SUPFAM" id="SSF55874">
    <property type="entry name" value="ATPase domain of HSP90 chaperone/DNA topoisomerase II/histidine kinase"/>
    <property type="match status" value="1"/>
</dbReference>